<keyword evidence="2" id="KW-1185">Reference proteome</keyword>
<organism evidence="1 2">
    <name type="scientific">Phytophthora citrophthora</name>
    <dbReference type="NCBI Taxonomy" id="4793"/>
    <lineage>
        <taxon>Eukaryota</taxon>
        <taxon>Sar</taxon>
        <taxon>Stramenopiles</taxon>
        <taxon>Oomycota</taxon>
        <taxon>Peronosporomycetes</taxon>
        <taxon>Peronosporales</taxon>
        <taxon>Peronosporaceae</taxon>
        <taxon>Phytophthora</taxon>
    </lineage>
</organism>
<proteinExistence type="predicted"/>
<accession>A0AAD9GGV6</accession>
<sequence length="113" mass="13145">MFAYIFCPEATRDINVAEDLCGFLHLQFEVMIDRRYHRSLQVFSWAACAAMTVKLVLFTEYGTRRGHGEHEHVFSGIQRYTDKQLDKFFGVEDIKKQAHPDQQSSDVAVDKKE</sequence>
<evidence type="ECO:0000313" key="2">
    <source>
        <dbReference type="Proteomes" id="UP001259832"/>
    </source>
</evidence>
<name>A0AAD9GGV6_9STRA</name>
<evidence type="ECO:0000313" key="1">
    <source>
        <dbReference type="EMBL" id="KAK1938277.1"/>
    </source>
</evidence>
<dbReference type="EMBL" id="JASMQC010000018">
    <property type="protein sequence ID" value="KAK1938277.1"/>
    <property type="molecule type" value="Genomic_DNA"/>
</dbReference>
<gene>
    <name evidence="1" type="ORF">P3T76_009427</name>
</gene>
<dbReference type="AlphaFoldDB" id="A0AAD9GGV6"/>
<dbReference type="Proteomes" id="UP001259832">
    <property type="component" value="Unassembled WGS sequence"/>
</dbReference>
<reference evidence="1" key="1">
    <citation type="submission" date="2023-08" db="EMBL/GenBank/DDBJ databases">
        <title>Reference Genome Resource for the Citrus Pathogen Phytophthora citrophthora.</title>
        <authorList>
            <person name="Moller H."/>
            <person name="Coetzee B."/>
            <person name="Rose L.J."/>
            <person name="Van Niekerk J.M."/>
        </authorList>
    </citation>
    <scope>NUCLEOTIDE SEQUENCE</scope>
    <source>
        <strain evidence="1">STE-U-9442</strain>
    </source>
</reference>
<comment type="caution">
    <text evidence="1">The sequence shown here is derived from an EMBL/GenBank/DDBJ whole genome shotgun (WGS) entry which is preliminary data.</text>
</comment>
<protein>
    <submittedName>
        <fullName evidence="1">Uncharacterized protein</fullName>
    </submittedName>
</protein>